<dbReference type="PANTHER" id="PTHR47994:SF5">
    <property type="entry name" value="F14D16.11-RELATED"/>
    <property type="match status" value="1"/>
</dbReference>
<evidence type="ECO:0000313" key="10">
    <source>
        <dbReference type="EMBL" id="KAK9950841.1"/>
    </source>
</evidence>
<dbReference type="InterPro" id="IPR017930">
    <property type="entry name" value="Myb_dom"/>
</dbReference>
<dbReference type="GO" id="GO:0046394">
    <property type="term" value="P:carboxylic acid biosynthetic process"/>
    <property type="evidence" value="ECO:0007669"/>
    <property type="project" value="UniProtKB-ARBA"/>
</dbReference>
<feature type="domain" description="Myb-like" evidence="8">
    <location>
        <begin position="9"/>
        <end position="61"/>
    </location>
</feature>
<keyword evidence="4" id="KW-0238">DNA-binding</keyword>
<evidence type="ECO:0000259" key="8">
    <source>
        <dbReference type="PROSITE" id="PS50090"/>
    </source>
</evidence>
<feature type="compositionally biased region" description="Basic and acidic residues" evidence="7">
    <location>
        <begin position="176"/>
        <end position="186"/>
    </location>
</feature>
<organism evidence="10 11">
    <name type="scientific">Rubus argutus</name>
    <name type="common">Southern blackberry</name>
    <dbReference type="NCBI Taxonomy" id="59490"/>
    <lineage>
        <taxon>Eukaryota</taxon>
        <taxon>Viridiplantae</taxon>
        <taxon>Streptophyta</taxon>
        <taxon>Embryophyta</taxon>
        <taxon>Tracheophyta</taxon>
        <taxon>Spermatophyta</taxon>
        <taxon>Magnoliopsida</taxon>
        <taxon>eudicotyledons</taxon>
        <taxon>Gunneridae</taxon>
        <taxon>Pentapetalae</taxon>
        <taxon>rosids</taxon>
        <taxon>fabids</taxon>
        <taxon>Rosales</taxon>
        <taxon>Rosaceae</taxon>
        <taxon>Rosoideae</taxon>
        <taxon>Rosoideae incertae sedis</taxon>
        <taxon>Rubus</taxon>
    </lineage>
</organism>
<dbReference type="GO" id="GO:0005634">
    <property type="term" value="C:nucleus"/>
    <property type="evidence" value="ECO:0007669"/>
    <property type="project" value="UniProtKB-SubCell"/>
</dbReference>
<dbReference type="InterPro" id="IPR001005">
    <property type="entry name" value="SANT/Myb"/>
</dbReference>
<comment type="caution">
    <text evidence="10">The sequence shown here is derived from an EMBL/GenBank/DDBJ whole genome shotgun (WGS) entry which is preliminary data.</text>
</comment>
<comment type="subcellular location">
    <subcellularLocation>
        <location evidence="1">Nucleus</location>
    </subcellularLocation>
</comment>
<dbReference type="InterPro" id="IPR015495">
    <property type="entry name" value="Myb_TF_plants"/>
</dbReference>
<evidence type="ECO:0000256" key="2">
    <source>
        <dbReference type="ARBA" id="ARBA00022737"/>
    </source>
</evidence>
<dbReference type="EMBL" id="JBEDUW010000001">
    <property type="protein sequence ID" value="KAK9950841.1"/>
    <property type="molecule type" value="Genomic_DNA"/>
</dbReference>
<evidence type="ECO:0000256" key="4">
    <source>
        <dbReference type="ARBA" id="ARBA00023125"/>
    </source>
</evidence>
<dbReference type="PROSITE" id="PS51294">
    <property type="entry name" value="HTH_MYB"/>
    <property type="match status" value="2"/>
</dbReference>
<dbReference type="CDD" id="cd00167">
    <property type="entry name" value="SANT"/>
    <property type="match status" value="2"/>
</dbReference>
<dbReference type="SMART" id="SM00717">
    <property type="entry name" value="SANT"/>
    <property type="match status" value="2"/>
</dbReference>
<accession>A0AAW1YQ37</accession>
<reference evidence="10 11" key="1">
    <citation type="journal article" date="2023" name="G3 (Bethesda)">
        <title>A chromosome-length genome assembly and annotation of blackberry (Rubus argutus, cv. 'Hillquist').</title>
        <authorList>
            <person name="Bruna T."/>
            <person name="Aryal R."/>
            <person name="Dudchenko O."/>
            <person name="Sargent D.J."/>
            <person name="Mead D."/>
            <person name="Buti M."/>
            <person name="Cavallini A."/>
            <person name="Hytonen T."/>
            <person name="Andres J."/>
            <person name="Pham M."/>
            <person name="Weisz D."/>
            <person name="Mascagni F."/>
            <person name="Usai G."/>
            <person name="Natali L."/>
            <person name="Bassil N."/>
            <person name="Fernandez G.E."/>
            <person name="Lomsadze A."/>
            <person name="Armour M."/>
            <person name="Olukolu B."/>
            <person name="Poorten T."/>
            <person name="Britton C."/>
            <person name="Davik J."/>
            <person name="Ashrafi H."/>
            <person name="Aiden E.L."/>
            <person name="Borodovsky M."/>
            <person name="Worthington M."/>
        </authorList>
    </citation>
    <scope>NUCLEOTIDE SEQUENCE [LARGE SCALE GENOMIC DNA]</scope>
    <source>
        <strain evidence="10">PI 553951</strain>
    </source>
</reference>
<dbReference type="Pfam" id="PF00249">
    <property type="entry name" value="Myb_DNA-binding"/>
    <property type="match status" value="2"/>
</dbReference>
<dbReference type="FunFam" id="1.10.10.60:FF:000069">
    <property type="entry name" value="MYB transcription factor"/>
    <property type="match status" value="1"/>
</dbReference>
<evidence type="ECO:0000259" key="9">
    <source>
        <dbReference type="PROSITE" id="PS51294"/>
    </source>
</evidence>
<dbReference type="Proteomes" id="UP001457282">
    <property type="component" value="Unassembled WGS sequence"/>
</dbReference>
<dbReference type="GO" id="GO:0000976">
    <property type="term" value="F:transcription cis-regulatory region binding"/>
    <property type="evidence" value="ECO:0007669"/>
    <property type="project" value="UniProtKB-ARBA"/>
</dbReference>
<keyword evidence="3" id="KW-0805">Transcription regulation</keyword>
<name>A0AAW1YQ37_RUBAR</name>
<evidence type="ECO:0000256" key="7">
    <source>
        <dbReference type="SAM" id="MobiDB-lite"/>
    </source>
</evidence>
<feature type="compositionally biased region" description="Low complexity" evidence="7">
    <location>
        <begin position="136"/>
        <end position="147"/>
    </location>
</feature>
<evidence type="ECO:0000256" key="6">
    <source>
        <dbReference type="ARBA" id="ARBA00023242"/>
    </source>
</evidence>
<evidence type="ECO:0000313" key="11">
    <source>
        <dbReference type="Proteomes" id="UP001457282"/>
    </source>
</evidence>
<sequence length="307" mass="35044">MGRQPCCDKVGLKKGPWTAEEDKKLINFILIHGQCCWRAVPKLAGLLRCGKSCRLRWTNYLRPDLKRGLLSEHEEKMVIDLHAQLGNRWSKIASHLPGRTDNEIKNHWNTHIKKKLKKMGIDPLTHKPLPNANDIQNQPQQKQQKLQNDQEKQQQQEEEQSCTAADDTSEIDQINEESKEEDKVEFETMDHDQLLNGFCIDEVPLLEPHEILVPNCAPSSSSTSSSSCSNLSSNFLEDLQYLLDFEGSNCDYSNNIIISNHSMGLWDDDFSSWDQESWTFGICKKGGKSSTWISCNLICLLITFPIV</sequence>
<feature type="domain" description="HTH myb-type" evidence="9">
    <location>
        <begin position="62"/>
        <end position="116"/>
    </location>
</feature>
<evidence type="ECO:0000256" key="1">
    <source>
        <dbReference type="ARBA" id="ARBA00004123"/>
    </source>
</evidence>
<keyword evidence="11" id="KW-1185">Reference proteome</keyword>
<proteinExistence type="predicted"/>
<dbReference type="PANTHER" id="PTHR47994">
    <property type="entry name" value="F14D16.11-RELATED"/>
    <property type="match status" value="1"/>
</dbReference>
<evidence type="ECO:0000256" key="5">
    <source>
        <dbReference type="ARBA" id="ARBA00023163"/>
    </source>
</evidence>
<feature type="region of interest" description="Disordered" evidence="7">
    <location>
        <begin position="122"/>
        <end position="186"/>
    </location>
</feature>
<feature type="domain" description="Myb-like" evidence="8">
    <location>
        <begin position="62"/>
        <end position="112"/>
    </location>
</feature>
<dbReference type="AlphaFoldDB" id="A0AAW1YQ37"/>
<keyword evidence="5" id="KW-0804">Transcription</keyword>
<protein>
    <submittedName>
        <fullName evidence="10">Uncharacterized protein</fullName>
    </submittedName>
</protein>
<gene>
    <name evidence="10" type="ORF">M0R45_006307</name>
</gene>
<dbReference type="Gene3D" id="1.10.10.60">
    <property type="entry name" value="Homeodomain-like"/>
    <property type="match status" value="2"/>
</dbReference>
<dbReference type="FunFam" id="1.10.10.60:FF:000300">
    <property type="entry name" value="Myb transcription factor"/>
    <property type="match status" value="1"/>
</dbReference>
<dbReference type="InterPro" id="IPR009057">
    <property type="entry name" value="Homeodomain-like_sf"/>
</dbReference>
<keyword evidence="6" id="KW-0539">Nucleus</keyword>
<dbReference type="PROSITE" id="PS50090">
    <property type="entry name" value="MYB_LIKE"/>
    <property type="match status" value="2"/>
</dbReference>
<evidence type="ECO:0000256" key="3">
    <source>
        <dbReference type="ARBA" id="ARBA00023015"/>
    </source>
</evidence>
<dbReference type="SUPFAM" id="SSF46689">
    <property type="entry name" value="Homeodomain-like"/>
    <property type="match status" value="1"/>
</dbReference>
<feature type="domain" description="HTH myb-type" evidence="9">
    <location>
        <begin position="9"/>
        <end position="61"/>
    </location>
</feature>
<dbReference type="GO" id="GO:0006355">
    <property type="term" value="P:regulation of DNA-templated transcription"/>
    <property type="evidence" value="ECO:0007669"/>
    <property type="project" value="UniProtKB-ARBA"/>
</dbReference>
<keyword evidence="2" id="KW-0677">Repeat</keyword>